<proteinExistence type="predicted"/>
<gene>
    <name evidence="1" type="ORF">M9Y10_026549</name>
    <name evidence="2" type="ORF">M9Y10_036431</name>
</gene>
<reference evidence="2 3" key="1">
    <citation type="submission" date="2024-04" db="EMBL/GenBank/DDBJ databases">
        <title>Tritrichomonas musculus Genome.</title>
        <authorList>
            <person name="Alves-Ferreira E."/>
            <person name="Grigg M."/>
            <person name="Lorenzi H."/>
            <person name="Galac M."/>
        </authorList>
    </citation>
    <scope>NUCLEOTIDE SEQUENCE [LARGE SCALE GENOMIC DNA]</scope>
    <source>
        <strain evidence="2 3">EAF2021</strain>
    </source>
</reference>
<comment type="caution">
    <text evidence="2">The sequence shown here is derived from an EMBL/GenBank/DDBJ whole genome shotgun (WGS) entry which is preliminary data.</text>
</comment>
<dbReference type="PANTHER" id="PTHR45661">
    <property type="entry name" value="SURFACE ANTIGEN"/>
    <property type="match status" value="1"/>
</dbReference>
<dbReference type="Gene3D" id="3.80.10.10">
    <property type="entry name" value="Ribonuclease Inhibitor"/>
    <property type="match status" value="2"/>
</dbReference>
<dbReference type="Proteomes" id="UP001470230">
    <property type="component" value="Unassembled WGS sequence"/>
</dbReference>
<dbReference type="InterPro" id="IPR053139">
    <property type="entry name" value="Surface_bspA-like"/>
</dbReference>
<sequence length="475" mass="55183">MKELTEMSKVFQIPIEKFENDMNTELSKEKKKEILELFTTYNKIRSEEEFNDIEYDLHEACKEGDLEMLKIFLSEKIEDSTCILTFKIDETNQTASVFEVERDFKEVYIPRTVKHECTEYLITSIIGICCNTKTVKFCEDSAVKTFYKSAFSCSNVEEIYFPSSLKELKEGWCCETKNLKKIIISPLNGQFEFKEDKYLFCKSEPNKDEFDELLFVRRDIEEFSIPSNIKIISSYSFHYSKIKSICIPPKVSKICNSAFSDCYNLLKVEIPNNSNLQTIESFAFSHCKIESIFIPSNVSKICNSAFSDCCNLLKVEIPKNSNLQTIESFAFCYSKIEEIYFPSSLKKLKDGWCKGTNYLKKIIISPSNGQYEYKENKYLICKSELSKDEFDELLFVRRAIEEFSIPSNIKIISSYSFHFSKIKSICIPSKVSKICNHAFSECRNLQIIEISEESKLKLFPLPAFKSSQQVIKKID</sequence>
<dbReference type="EMBL" id="JAPFFF010000347">
    <property type="protein sequence ID" value="KAK8834643.1"/>
    <property type="molecule type" value="Genomic_DNA"/>
</dbReference>
<name>A0ABR2GUV4_9EUKA</name>
<dbReference type="SUPFAM" id="SSF52058">
    <property type="entry name" value="L domain-like"/>
    <property type="match status" value="1"/>
</dbReference>
<evidence type="ECO:0000313" key="1">
    <source>
        <dbReference type="EMBL" id="KAK8834643.1"/>
    </source>
</evidence>
<evidence type="ECO:0000313" key="2">
    <source>
        <dbReference type="EMBL" id="KAK8837436.1"/>
    </source>
</evidence>
<dbReference type="InterPro" id="IPR032675">
    <property type="entry name" value="LRR_dom_sf"/>
</dbReference>
<dbReference type="Pfam" id="PF13306">
    <property type="entry name" value="LRR_5"/>
    <property type="match status" value="3"/>
</dbReference>
<dbReference type="EMBL" id="JAPFFF010000059">
    <property type="protein sequence ID" value="KAK8837436.1"/>
    <property type="molecule type" value="Genomic_DNA"/>
</dbReference>
<organism evidence="2 3">
    <name type="scientific">Tritrichomonas musculus</name>
    <dbReference type="NCBI Taxonomy" id="1915356"/>
    <lineage>
        <taxon>Eukaryota</taxon>
        <taxon>Metamonada</taxon>
        <taxon>Parabasalia</taxon>
        <taxon>Tritrichomonadida</taxon>
        <taxon>Tritrichomonadidae</taxon>
        <taxon>Tritrichomonas</taxon>
    </lineage>
</organism>
<evidence type="ECO:0000313" key="3">
    <source>
        <dbReference type="Proteomes" id="UP001470230"/>
    </source>
</evidence>
<keyword evidence="3" id="KW-1185">Reference proteome</keyword>
<dbReference type="InterPro" id="IPR026906">
    <property type="entry name" value="LRR_5"/>
</dbReference>
<protein>
    <submittedName>
        <fullName evidence="2">Uncharacterized protein</fullName>
    </submittedName>
</protein>
<accession>A0ABR2GUV4</accession>
<dbReference type="PANTHER" id="PTHR45661:SF3">
    <property type="entry name" value="IG-LIKE DOMAIN-CONTAINING PROTEIN"/>
    <property type="match status" value="1"/>
</dbReference>